<keyword evidence="3" id="KW-1185">Reference proteome</keyword>
<name>A0A7Y9X458_9ACTN</name>
<dbReference type="Proteomes" id="UP000523545">
    <property type="component" value="Unassembled WGS sequence"/>
</dbReference>
<evidence type="ECO:0000256" key="1">
    <source>
        <dbReference type="SAM" id="Coils"/>
    </source>
</evidence>
<keyword evidence="1" id="KW-0175">Coiled coil</keyword>
<protein>
    <submittedName>
        <fullName evidence="2">Uncharacterized protein</fullName>
    </submittedName>
</protein>
<reference evidence="2 3" key="1">
    <citation type="submission" date="2020-07" db="EMBL/GenBank/DDBJ databases">
        <title>Sequencing the genomes of 1000 actinobacteria strains.</title>
        <authorList>
            <person name="Klenk H.-P."/>
        </authorList>
    </citation>
    <scope>NUCLEOTIDE SEQUENCE [LARGE SCALE GENOMIC DNA]</scope>
    <source>
        <strain evidence="2 3">DSM 45876</strain>
    </source>
</reference>
<dbReference type="AlphaFoldDB" id="A0A7Y9X458"/>
<organism evidence="2 3">
    <name type="scientific">Micromonospora jinlongensis</name>
    <dbReference type="NCBI Taxonomy" id="1287877"/>
    <lineage>
        <taxon>Bacteria</taxon>
        <taxon>Bacillati</taxon>
        <taxon>Actinomycetota</taxon>
        <taxon>Actinomycetes</taxon>
        <taxon>Micromonosporales</taxon>
        <taxon>Micromonosporaceae</taxon>
        <taxon>Micromonospora</taxon>
    </lineage>
</organism>
<dbReference type="EMBL" id="JACCHK010000001">
    <property type="protein sequence ID" value="NYH43500.1"/>
    <property type="molecule type" value="Genomic_DNA"/>
</dbReference>
<proteinExistence type="predicted"/>
<comment type="caution">
    <text evidence="2">The sequence shown here is derived from an EMBL/GenBank/DDBJ whole genome shotgun (WGS) entry which is preliminary data.</text>
</comment>
<evidence type="ECO:0000313" key="3">
    <source>
        <dbReference type="Proteomes" id="UP000523545"/>
    </source>
</evidence>
<feature type="coiled-coil region" evidence="1">
    <location>
        <begin position="39"/>
        <end position="66"/>
    </location>
</feature>
<sequence>MAIGTFAAMEAQDAVSLAATLGGTAVGIAGVLATLSAARRQQEAALTIAREQAERQERAAQKNRQQRHLESAYRALASWLAECEVEVQRLNDLLWLDGTENDPTAVGNNEASFGRPAAVFRESHMWTAATWGKMAEFFRVSNSFWAGCYKLHLAKRDSEASETMEAKVKIYDEMSDLSGTIGELYDVIDQVRAALRADLLDPSPLTLGEFDQEDR</sequence>
<accession>A0A7Y9X458</accession>
<evidence type="ECO:0000313" key="2">
    <source>
        <dbReference type="EMBL" id="NYH43500.1"/>
    </source>
</evidence>
<gene>
    <name evidence="2" type="ORF">HNR22_003227</name>
</gene>